<gene>
    <name evidence="1" type="ORF">XELAEV_18009402mg</name>
</gene>
<sequence length="117" mass="13549">MNQALLCSYQDEKVRSSKVGATQKHFQVWLQSTWLLPREAILLFVFYRTEGQHYSFYDIRQSRFISFFCIWYDVFSASHLANNGVENKILEKVTSSINTSTEFTSFTGPGTLKCISN</sequence>
<reference evidence="2" key="1">
    <citation type="journal article" date="2016" name="Nature">
        <title>Genome evolution in the allotetraploid frog Xenopus laevis.</title>
        <authorList>
            <person name="Session A.M."/>
            <person name="Uno Y."/>
            <person name="Kwon T."/>
            <person name="Chapman J.A."/>
            <person name="Toyoda A."/>
            <person name="Takahashi S."/>
            <person name="Fukui A."/>
            <person name="Hikosaka A."/>
            <person name="Suzuki A."/>
            <person name="Kondo M."/>
            <person name="van Heeringen S.J."/>
            <person name="Quigley I."/>
            <person name="Heinz S."/>
            <person name="Ogino H."/>
            <person name="Ochi H."/>
            <person name="Hellsten U."/>
            <person name="Lyons J.B."/>
            <person name="Simakov O."/>
            <person name="Putnam N."/>
            <person name="Stites J."/>
            <person name="Kuroki Y."/>
            <person name="Tanaka T."/>
            <person name="Michiue T."/>
            <person name="Watanabe M."/>
            <person name="Bogdanovic O."/>
            <person name="Lister R."/>
            <person name="Georgiou G."/>
            <person name="Paranjpe S.S."/>
            <person name="van Kruijsbergen I."/>
            <person name="Shu S."/>
            <person name="Carlson J."/>
            <person name="Kinoshita T."/>
            <person name="Ohta Y."/>
            <person name="Mawaribuchi S."/>
            <person name="Jenkins J."/>
            <person name="Grimwood J."/>
            <person name="Schmutz J."/>
            <person name="Mitros T."/>
            <person name="Mozaffari S.V."/>
            <person name="Suzuki Y."/>
            <person name="Haramoto Y."/>
            <person name="Yamamoto T.S."/>
            <person name="Takagi C."/>
            <person name="Heald R."/>
            <person name="Miller K."/>
            <person name="Haudenschild C."/>
            <person name="Kitzman J."/>
            <person name="Nakayama T."/>
            <person name="Izutsu Y."/>
            <person name="Robert J."/>
            <person name="Fortriede J."/>
            <person name="Burns K."/>
            <person name="Lotay V."/>
            <person name="Karimi K."/>
            <person name="Yasuoka Y."/>
            <person name="Dichmann D.S."/>
            <person name="Flajnik M.F."/>
            <person name="Houston D.W."/>
            <person name="Shendure J."/>
            <person name="DuPasquier L."/>
            <person name="Vize P.D."/>
            <person name="Zorn A.M."/>
            <person name="Ito M."/>
            <person name="Marcotte E.M."/>
            <person name="Wallingford J.B."/>
            <person name="Ito Y."/>
            <person name="Asashima M."/>
            <person name="Ueno N."/>
            <person name="Matsuda Y."/>
            <person name="Veenstra G.J."/>
            <person name="Fujiyama A."/>
            <person name="Harland R.M."/>
            <person name="Taira M."/>
            <person name="Rokhsar D.S."/>
        </authorList>
    </citation>
    <scope>NUCLEOTIDE SEQUENCE [LARGE SCALE GENOMIC DNA]</scope>
    <source>
        <strain evidence="2">J</strain>
    </source>
</reference>
<dbReference type="AlphaFoldDB" id="A0A974I0S3"/>
<name>A0A974I0S3_XENLA</name>
<evidence type="ECO:0000313" key="1">
    <source>
        <dbReference type="EMBL" id="OCT97175.1"/>
    </source>
</evidence>
<organism evidence="1 2">
    <name type="scientific">Xenopus laevis</name>
    <name type="common">African clawed frog</name>
    <dbReference type="NCBI Taxonomy" id="8355"/>
    <lineage>
        <taxon>Eukaryota</taxon>
        <taxon>Metazoa</taxon>
        <taxon>Chordata</taxon>
        <taxon>Craniata</taxon>
        <taxon>Vertebrata</taxon>
        <taxon>Euteleostomi</taxon>
        <taxon>Amphibia</taxon>
        <taxon>Batrachia</taxon>
        <taxon>Anura</taxon>
        <taxon>Pipoidea</taxon>
        <taxon>Pipidae</taxon>
        <taxon>Xenopodinae</taxon>
        <taxon>Xenopus</taxon>
        <taxon>Xenopus</taxon>
    </lineage>
</organism>
<dbReference type="Proteomes" id="UP000694892">
    <property type="component" value="Chromosome 1S"/>
</dbReference>
<proteinExistence type="predicted"/>
<dbReference type="EMBL" id="CM004467">
    <property type="protein sequence ID" value="OCT97175.1"/>
    <property type="molecule type" value="Genomic_DNA"/>
</dbReference>
<evidence type="ECO:0000313" key="2">
    <source>
        <dbReference type="Proteomes" id="UP000694892"/>
    </source>
</evidence>
<protein>
    <submittedName>
        <fullName evidence="1">Uncharacterized protein</fullName>
    </submittedName>
</protein>
<accession>A0A974I0S3</accession>